<accession>A0AA38WHH4</accession>
<keyword evidence="3" id="KW-1185">Reference proteome</keyword>
<protein>
    <recommendedName>
        <fullName evidence="4">CCHC-type domain-containing protein</fullName>
    </recommendedName>
</protein>
<organism evidence="2 3">
    <name type="scientific">Centaurea solstitialis</name>
    <name type="common">yellow star-thistle</name>
    <dbReference type="NCBI Taxonomy" id="347529"/>
    <lineage>
        <taxon>Eukaryota</taxon>
        <taxon>Viridiplantae</taxon>
        <taxon>Streptophyta</taxon>
        <taxon>Embryophyta</taxon>
        <taxon>Tracheophyta</taxon>
        <taxon>Spermatophyta</taxon>
        <taxon>Magnoliopsida</taxon>
        <taxon>eudicotyledons</taxon>
        <taxon>Gunneridae</taxon>
        <taxon>Pentapetalae</taxon>
        <taxon>asterids</taxon>
        <taxon>campanulids</taxon>
        <taxon>Asterales</taxon>
        <taxon>Asteraceae</taxon>
        <taxon>Carduoideae</taxon>
        <taxon>Cardueae</taxon>
        <taxon>Centaureinae</taxon>
        <taxon>Centaurea</taxon>
    </lineage>
</organism>
<gene>
    <name evidence="2" type="ORF">OSB04_006237</name>
</gene>
<comment type="caution">
    <text evidence="2">The sequence shown here is derived from an EMBL/GenBank/DDBJ whole genome shotgun (WGS) entry which is preliminary data.</text>
</comment>
<proteinExistence type="predicted"/>
<feature type="compositionally biased region" description="Polar residues" evidence="1">
    <location>
        <begin position="317"/>
        <end position="329"/>
    </location>
</feature>
<reference evidence="2" key="1">
    <citation type="submission" date="2023-03" db="EMBL/GenBank/DDBJ databases">
        <title>Chromosome-scale reference genome and RAD-based genetic map of yellow starthistle (Centaurea solstitialis) reveal putative structural variation and QTLs associated with invader traits.</title>
        <authorList>
            <person name="Reatini B."/>
            <person name="Cang F.A."/>
            <person name="Jiang Q."/>
            <person name="Mckibben M.T.W."/>
            <person name="Barker M.S."/>
            <person name="Rieseberg L.H."/>
            <person name="Dlugosch K.M."/>
        </authorList>
    </citation>
    <scope>NUCLEOTIDE SEQUENCE</scope>
    <source>
        <strain evidence="2">CAN-66</strain>
        <tissue evidence="2">Leaf</tissue>
    </source>
</reference>
<feature type="region of interest" description="Disordered" evidence="1">
    <location>
        <begin position="256"/>
        <end position="341"/>
    </location>
</feature>
<name>A0AA38WHH4_9ASTR</name>
<sequence>MINFLNLIDENLMKSQEMAYDQLPTVVTVTVVEVPETDTSPYLPAYVVEKPHHIFNLKQRKRAAIDKRALALLTMALPNDMLLLTPLTASLLLQSSSIVSSRCRSRGSPLSTGHGAYRLPPVIVSSHFVTGHSLQSAVASSPSPVFSYYPVLLFQVGMDKNRYEINMKFLKNLAPEWRNVAVNIQLGQNLGQLGLHDIYNTMVQHEEIVTGHKTKKVDPLAHAVVPLRGSNFRSTPSHHDNYNYKDPRLKAAQGFNKFSPIGSQGENRFSRGYQQGERNDHRGNNQSNNQYSSNHQGNNGQFQGGNQFSNNQGSGQLQDNQQKGNNNRNPAPEKPVVDPAKKDGCGPTCYKCRNPGHYTNDYIKKLKDVEYFEKKDALMRKKEKCKMMMAEEENWIYEDEISYEEDQNVRGHCLMANFKGPSTTGLSEQSDDDI</sequence>
<dbReference type="EMBL" id="JARYMX010000002">
    <property type="protein sequence ID" value="KAJ9561077.1"/>
    <property type="molecule type" value="Genomic_DNA"/>
</dbReference>
<evidence type="ECO:0000313" key="2">
    <source>
        <dbReference type="EMBL" id="KAJ9561077.1"/>
    </source>
</evidence>
<feature type="compositionally biased region" description="Low complexity" evidence="1">
    <location>
        <begin position="284"/>
        <end position="316"/>
    </location>
</feature>
<evidence type="ECO:0000256" key="1">
    <source>
        <dbReference type="SAM" id="MobiDB-lite"/>
    </source>
</evidence>
<dbReference type="Proteomes" id="UP001172457">
    <property type="component" value="Chromosome 2"/>
</dbReference>
<evidence type="ECO:0008006" key="4">
    <source>
        <dbReference type="Google" id="ProtNLM"/>
    </source>
</evidence>
<dbReference type="AlphaFoldDB" id="A0AA38WHH4"/>
<evidence type="ECO:0000313" key="3">
    <source>
        <dbReference type="Proteomes" id="UP001172457"/>
    </source>
</evidence>